<evidence type="ECO:0000256" key="6">
    <source>
        <dbReference type="PROSITE-ProRule" id="PRU00192"/>
    </source>
</evidence>
<dbReference type="InterPro" id="IPR037781">
    <property type="entry name" value="SKAP_fam"/>
</dbReference>
<dbReference type="SMART" id="SM00233">
    <property type="entry name" value="PH"/>
    <property type="match status" value="1"/>
</dbReference>
<accession>A0A7J7K0S0</accession>
<dbReference type="OrthoDB" id="243840at2759"/>
<dbReference type="Pfam" id="PF00018">
    <property type="entry name" value="SH3_1"/>
    <property type="match status" value="1"/>
</dbReference>
<evidence type="ECO:0000256" key="4">
    <source>
        <dbReference type="ARBA" id="ARBA00022490"/>
    </source>
</evidence>
<dbReference type="SMART" id="SM00326">
    <property type="entry name" value="SH3"/>
    <property type="match status" value="1"/>
</dbReference>
<dbReference type="InterPro" id="IPR001849">
    <property type="entry name" value="PH_domain"/>
</dbReference>
<comment type="similarity">
    <text evidence="2">Belongs to the SKAP family.</text>
</comment>
<evidence type="ECO:0000256" key="1">
    <source>
        <dbReference type="ARBA" id="ARBA00004496"/>
    </source>
</evidence>
<dbReference type="PROSITE" id="PS50003">
    <property type="entry name" value="PH_DOMAIN"/>
    <property type="match status" value="1"/>
</dbReference>
<evidence type="ECO:0000256" key="5">
    <source>
        <dbReference type="ARBA" id="ARBA00022553"/>
    </source>
</evidence>
<evidence type="ECO:0000313" key="11">
    <source>
        <dbReference type="Proteomes" id="UP000593567"/>
    </source>
</evidence>
<feature type="region of interest" description="Disordered" evidence="7">
    <location>
        <begin position="234"/>
        <end position="298"/>
    </location>
</feature>
<dbReference type="Pfam" id="PF00169">
    <property type="entry name" value="PH"/>
    <property type="match status" value="1"/>
</dbReference>
<gene>
    <name evidence="10" type="ORF">EB796_009897</name>
</gene>
<dbReference type="Gene3D" id="2.30.29.30">
    <property type="entry name" value="Pleckstrin-homology domain (PH domain)/Phosphotyrosine-binding domain (PTB)"/>
    <property type="match status" value="1"/>
</dbReference>
<dbReference type="SUPFAM" id="SSF50044">
    <property type="entry name" value="SH3-domain"/>
    <property type="match status" value="1"/>
</dbReference>
<dbReference type="Proteomes" id="UP000593567">
    <property type="component" value="Unassembled WGS sequence"/>
</dbReference>
<dbReference type="InterPro" id="IPR001452">
    <property type="entry name" value="SH3_domain"/>
</dbReference>
<feature type="compositionally biased region" description="Low complexity" evidence="7">
    <location>
        <begin position="80"/>
        <end position="93"/>
    </location>
</feature>
<dbReference type="InterPro" id="IPR011993">
    <property type="entry name" value="PH-like_dom_sf"/>
</dbReference>
<comment type="caution">
    <text evidence="10">The sequence shown here is derived from an EMBL/GenBank/DDBJ whole genome shotgun (WGS) entry which is preliminary data.</text>
</comment>
<feature type="domain" description="SH3" evidence="8">
    <location>
        <begin position="396"/>
        <end position="457"/>
    </location>
</feature>
<dbReference type="SUPFAM" id="SSF50729">
    <property type="entry name" value="PH domain-like"/>
    <property type="match status" value="1"/>
</dbReference>
<name>A0A7J7K0S0_BUGNE</name>
<keyword evidence="4" id="KW-0963">Cytoplasm</keyword>
<dbReference type="GO" id="GO:0005886">
    <property type="term" value="C:plasma membrane"/>
    <property type="evidence" value="ECO:0007669"/>
    <property type="project" value="TreeGrafter"/>
</dbReference>
<proteinExistence type="inferred from homology"/>
<dbReference type="AlphaFoldDB" id="A0A7J7K0S0"/>
<evidence type="ECO:0000256" key="3">
    <source>
        <dbReference type="ARBA" id="ARBA00022443"/>
    </source>
</evidence>
<feature type="compositionally biased region" description="Polar residues" evidence="7">
    <location>
        <begin position="275"/>
        <end position="284"/>
    </location>
</feature>
<dbReference type="Gene3D" id="2.30.30.40">
    <property type="entry name" value="SH3 Domains"/>
    <property type="match status" value="1"/>
</dbReference>
<keyword evidence="3 6" id="KW-0728">SH3 domain</keyword>
<feature type="region of interest" description="Disordered" evidence="7">
    <location>
        <begin position="64"/>
        <end position="93"/>
    </location>
</feature>
<evidence type="ECO:0000259" key="9">
    <source>
        <dbReference type="PROSITE" id="PS50003"/>
    </source>
</evidence>
<dbReference type="PANTHER" id="PTHR15129">
    <property type="entry name" value="SRC-ASSOCIATED ADAPTOR PROTEIN"/>
    <property type="match status" value="1"/>
</dbReference>
<evidence type="ECO:0000313" key="10">
    <source>
        <dbReference type="EMBL" id="KAF6031793.1"/>
    </source>
</evidence>
<evidence type="ECO:0000256" key="7">
    <source>
        <dbReference type="SAM" id="MobiDB-lite"/>
    </source>
</evidence>
<comment type="subcellular location">
    <subcellularLocation>
        <location evidence="1">Cytoplasm</location>
    </subcellularLocation>
</comment>
<evidence type="ECO:0000259" key="8">
    <source>
        <dbReference type="PROSITE" id="PS50002"/>
    </source>
</evidence>
<feature type="domain" description="PH" evidence="9">
    <location>
        <begin position="126"/>
        <end position="230"/>
    </location>
</feature>
<reference evidence="10" key="1">
    <citation type="submission" date="2020-06" db="EMBL/GenBank/DDBJ databases">
        <title>Draft genome of Bugula neritina, a colonial animal packing powerful symbionts and potential medicines.</title>
        <authorList>
            <person name="Rayko M."/>
        </authorList>
    </citation>
    <scope>NUCLEOTIDE SEQUENCE [LARGE SCALE GENOMIC DNA]</scope>
    <source>
        <strain evidence="10">Kwan_BN1</strain>
    </source>
</reference>
<organism evidence="10 11">
    <name type="scientific">Bugula neritina</name>
    <name type="common">Brown bryozoan</name>
    <name type="synonym">Sertularia neritina</name>
    <dbReference type="NCBI Taxonomy" id="10212"/>
    <lineage>
        <taxon>Eukaryota</taxon>
        <taxon>Metazoa</taxon>
        <taxon>Spiralia</taxon>
        <taxon>Lophotrochozoa</taxon>
        <taxon>Bryozoa</taxon>
        <taxon>Gymnolaemata</taxon>
        <taxon>Cheilostomatida</taxon>
        <taxon>Flustrina</taxon>
        <taxon>Buguloidea</taxon>
        <taxon>Bugulidae</taxon>
        <taxon>Bugula</taxon>
    </lineage>
</organism>
<sequence length="459" mass="50303">MTTLQPEVENLFRDVLTFLNELKESSSSKAFGSKAGQLIERIERVCPPAPVFDDGQDIYDEAEAETPAAPELPNRPAQLPSPGIPISSSSATVSSKGSIQRRFSSHSSYRSDEAEIAIVSAASFDLPTKKGSLEKKRPDTKVFSKTYQKRFCVISEGIFYYFDSPTAKKQNGAFYLSEYEARPAYHLVKNSAKREGSFELVAPGKRSYQFLASSFEEMKDWIVSVTEWSDVDHPPISSLTKPSDAAGTAKVIPHSGSDSGSTLTVEEAPDYVDSDLSSAMTNSPLPHKRGKPPPVPQEQEVYDEAAAGDGEIYDEGEADAAAGQDVYDDAGEEVFPAPPQPGEIYDELAPELQEEQVYDEADVAPPPPRITKEARPLPPPPPEPEKAKVITVYNDDYSNMYYGQWDCEASEGHELSFSSGEIIHVIDREHEGEGWWTALLDGKVGLVPKSYLIPAYAAC</sequence>
<protein>
    <submittedName>
        <fullName evidence="10">SKAP2</fullName>
    </submittedName>
</protein>
<keyword evidence="11" id="KW-1185">Reference proteome</keyword>
<dbReference type="InterPro" id="IPR036028">
    <property type="entry name" value="SH3-like_dom_sf"/>
</dbReference>
<dbReference type="PANTHER" id="PTHR15129:SF0">
    <property type="entry name" value="SH3 DOMAIN-CONTAINING PROTEIN"/>
    <property type="match status" value="1"/>
</dbReference>
<keyword evidence="5" id="KW-0597">Phosphoprotein</keyword>
<dbReference type="GO" id="GO:0005737">
    <property type="term" value="C:cytoplasm"/>
    <property type="evidence" value="ECO:0007669"/>
    <property type="project" value="UniProtKB-SubCell"/>
</dbReference>
<evidence type="ECO:0000256" key="2">
    <source>
        <dbReference type="ARBA" id="ARBA00005864"/>
    </source>
</evidence>
<dbReference type="PROSITE" id="PS50002">
    <property type="entry name" value="SH3"/>
    <property type="match status" value="1"/>
</dbReference>
<dbReference type="EMBL" id="VXIV02001564">
    <property type="protein sequence ID" value="KAF6031793.1"/>
    <property type="molecule type" value="Genomic_DNA"/>
</dbReference>